<proteinExistence type="predicted"/>
<protein>
    <submittedName>
        <fullName evidence="1">Uncharacterized protein</fullName>
    </submittedName>
</protein>
<evidence type="ECO:0000313" key="1">
    <source>
        <dbReference type="EMBL" id="CAF0931500.1"/>
    </source>
</evidence>
<name>A0A814BV27_ADIRI</name>
<reference evidence="1" key="1">
    <citation type="submission" date="2021-02" db="EMBL/GenBank/DDBJ databases">
        <authorList>
            <person name="Nowell W R."/>
        </authorList>
    </citation>
    <scope>NUCLEOTIDE SEQUENCE</scope>
</reference>
<comment type="caution">
    <text evidence="1">The sequence shown here is derived from an EMBL/GenBank/DDBJ whole genome shotgun (WGS) entry which is preliminary data.</text>
</comment>
<sequence>MLSIVLFLDTMIFGRCGRGNRKLILSFFFRRKYTCLLRVSQPIVHTDSINFNWRQAIEQRRTVAHHLLCHDLIPLMERCPSARWKEWR</sequence>
<dbReference type="AlphaFoldDB" id="A0A814BV27"/>
<evidence type="ECO:0000313" key="2">
    <source>
        <dbReference type="Proteomes" id="UP000663852"/>
    </source>
</evidence>
<dbReference type="EMBL" id="CAJNOJ010000041">
    <property type="protein sequence ID" value="CAF0931500.1"/>
    <property type="molecule type" value="Genomic_DNA"/>
</dbReference>
<gene>
    <name evidence="1" type="ORF">EDS130_LOCUS11316</name>
</gene>
<accession>A0A814BV27</accession>
<organism evidence="1 2">
    <name type="scientific">Adineta ricciae</name>
    <name type="common">Rotifer</name>
    <dbReference type="NCBI Taxonomy" id="249248"/>
    <lineage>
        <taxon>Eukaryota</taxon>
        <taxon>Metazoa</taxon>
        <taxon>Spiralia</taxon>
        <taxon>Gnathifera</taxon>
        <taxon>Rotifera</taxon>
        <taxon>Eurotatoria</taxon>
        <taxon>Bdelloidea</taxon>
        <taxon>Adinetida</taxon>
        <taxon>Adinetidae</taxon>
        <taxon>Adineta</taxon>
    </lineage>
</organism>
<dbReference type="Proteomes" id="UP000663852">
    <property type="component" value="Unassembled WGS sequence"/>
</dbReference>